<dbReference type="SUPFAM" id="SSF47240">
    <property type="entry name" value="Ferritin-like"/>
    <property type="match status" value="1"/>
</dbReference>
<evidence type="ECO:0000313" key="2">
    <source>
        <dbReference type="Proteomes" id="UP000186997"/>
    </source>
</evidence>
<dbReference type="Gene3D" id="1.20.1260.10">
    <property type="match status" value="1"/>
</dbReference>
<accession>A0A1R3XJ24</accession>
<evidence type="ECO:0000313" key="1">
    <source>
        <dbReference type="EMBL" id="SIT90254.1"/>
    </source>
</evidence>
<dbReference type="PANTHER" id="PTHR30565">
    <property type="entry name" value="PROTEIN YCIF"/>
    <property type="match status" value="1"/>
</dbReference>
<dbReference type="Pfam" id="PF05974">
    <property type="entry name" value="DUF892"/>
    <property type="match status" value="1"/>
</dbReference>
<organism evidence="1 2">
    <name type="scientific">Yoonia rosea</name>
    <dbReference type="NCBI Taxonomy" id="287098"/>
    <lineage>
        <taxon>Bacteria</taxon>
        <taxon>Pseudomonadati</taxon>
        <taxon>Pseudomonadota</taxon>
        <taxon>Alphaproteobacteria</taxon>
        <taxon>Rhodobacterales</taxon>
        <taxon>Paracoccaceae</taxon>
        <taxon>Yoonia</taxon>
    </lineage>
</organism>
<dbReference type="InterPro" id="IPR012347">
    <property type="entry name" value="Ferritin-like"/>
</dbReference>
<dbReference type="AlphaFoldDB" id="A0A1R3XJ24"/>
<proteinExistence type="predicted"/>
<dbReference type="EMBL" id="FTPR01000003">
    <property type="protein sequence ID" value="SIT90254.1"/>
    <property type="molecule type" value="Genomic_DNA"/>
</dbReference>
<dbReference type="InterPro" id="IPR047114">
    <property type="entry name" value="YciF"/>
</dbReference>
<keyword evidence="2" id="KW-1185">Reference proteome</keyword>
<dbReference type="CDD" id="cd07909">
    <property type="entry name" value="YciF"/>
    <property type="match status" value="1"/>
</dbReference>
<gene>
    <name evidence="1" type="ORF">SAMN05421665_3041</name>
</gene>
<dbReference type="PANTHER" id="PTHR30565:SF9">
    <property type="entry name" value="PROTEIN YCIF"/>
    <property type="match status" value="1"/>
</dbReference>
<dbReference type="Proteomes" id="UP000186997">
    <property type="component" value="Unassembled WGS sequence"/>
</dbReference>
<reference evidence="2" key="1">
    <citation type="submission" date="2017-01" db="EMBL/GenBank/DDBJ databases">
        <authorList>
            <person name="Varghese N."/>
            <person name="Submissions S."/>
        </authorList>
    </citation>
    <scope>NUCLEOTIDE SEQUENCE [LARGE SCALE GENOMIC DNA]</scope>
    <source>
        <strain evidence="2">DSM 29591</strain>
    </source>
</reference>
<dbReference type="InterPro" id="IPR010287">
    <property type="entry name" value="DUF892_YciF-like"/>
</dbReference>
<dbReference type="OrthoDB" id="9795056at2"/>
<protein>
    <submittedName>
        <fullName evidence="1">Ferritin-like metal-binding protein YciE</fullName>
    </submittedName>
</protein>
<sequence length="164" mass="17543">MTMSHLKDVYHDQLQDLWSANTQAADAVTKLGRAAGDKDLSEALIAGVNGMNDGLQKIAEICNRHDIDPNGEHCKGMEGLVAEAHAHVLDAEFGNADVRDAMIITQYQRMVHYALAGYGCLVAFANRLGHDEDGAVLQECLDNTYGGDRTMTALATGGINKAAA</sequence>
<dbReference type="InterPro" id="IPR009078">
    <property type="entry name" value="Ferritin-like_SF"/>
</dbReference>
<name>A0A1R3XJ24_9RHOB</name>
<dbReference type="RefSeq" id="WP_076660748.1">
    <property type="nucleotide sequence ID" value="NZ_FTPR01000003.1"/>
</dbReference>
<dbReference type="STRING" id="287098.SAMN05421665_3041"/>